<evidence type="ECO:0000256" key="4">
    <source>
        <dbReference type="ARBA" id="ARBA00022690"/>
    </source>
</evidence>
<dbReference type="GO" id="GO:0004869">
    <property type="term" value="F:cysteine-type endopeptidase inhibitor activity"/>
    <property type="evidence" value="ECO:0007669"/>
    <property type="project" value="UniProtKB-KW"/>
</dbReference>
<dbReference type="Ensembl" id="ENSSSUT00005013035.1">
    <property type="protein sequence ID" value="ENSSSUP00005011390.1"/>
    <property type="gene ID" value="ENSSSUG00005007307.1"/>
</dbReference>
<keyword evidence="4" id="KW-0646">Protease inhibitor</keyword>
<reference evidence="9 10" key="1">
    <citation type="submission" date="2019-05" db="EMBL/GenBank/DDBJ databases">
        <title>A Chromosome-scale Meerkat (S. suricatta) Genome Assembly.</title>
        <authorList>
            <person name="Dudchenko O."/>
            <person name="Lieberman Aiden E."/>
            <person name="Tung J."/>
            <person name="Barreiro L.B."/>
            <person name="Clutton-Brock T.H."/>
        </authorList>
    </citation>
    <scope>NUCLEOTIDE SEQUENCE [LARGE SCALE GENOMIC DNA]</scope>
</reference>
<dbReference type="PANTHER" id="PTHR46945">
    <property type="entry name" value="CYSTATIN-9-LIKE"/>
    <property type="match status" value="1"/>
</dbReference>
<dbReference type="InterPro" id="IPR043250">
    <property type="entry name" value="CST9-like"/>
</dbReference>
<feature type="domain" description="Cystatin" evidence="8">
    <location>
        <begin position="47"/>
        <end position="116"/>
    </location>
</feature>
<dbReference type="Gene3D" id="3.10.450.10">
    <property type="match status" value="1"/>
</dbReference>
<evidence type="ECO:0000256" key="1">
    <source>
        <dbReference type="ARBA" id="ARBA00004613"/>
    </source>
</evidence>
<evidence type="ECO:0000256" key="2">
    <source>
        <dbReference type="ARBA" id="ARBA00009403"/>
    </source>
</evidence>
<comment type="subcellular location">
    <subcellularLocation>
        <location evidence="1">Secreted</location>
    </subcellularLocation>
</comment>
<dbReference type="AlphaFoldDB" id="A0A673TPM1"/>
<evidence type="ECO:0000256" key="7">
    <source>
        <dbReference type="SAM" id="SignalP"/>
    </source>
</evidence>
<keyword evidence="6 7" id="KW-0732">Signal</keyword>
<feature type="signal peptide" evidence="7">
    <location>
        <begin position="1"/>
        <end position="32"/>
    </location>
</feature>
<evidence type="ECO:0000313" key="9">
    <source>
        <dbReference type="Ensembl" id="ENSSSUP00005011390.1"/>
    </source>
</evidence>
<dbReference type="Pfam" id="PF00031">
    <property type="entry name" value="Cystatin"/>
    <property type="match status" value="1"/>
</dbReference>
<keyword evidence="3" id="KW-0964">Secreted</keyword>
<comment type="similarity">
    <text evidence="2">Belongs to the cystatin family.</text>
</comment>
<keyword evidence="5" id="KW-0789">Thiol protease inhibitor</keyword>
<evidence type="ECO:0000256" key="6">
    <source>
        <dbReference type="ARBA" id="ARBA00022729"/>
    </source>
</evidence>
<dbReference type="OMA" id="TISTEPW"/>
<protein>
    <recommendedName>
        <fullName evidence="8">Cystatin domain-containing protein</fullName>
    </recommendedName>
</protein>
<dbReference type="InterPro" id="IPR000010">
    <property type="entry name" value="Cystatin_dom"/>
</dbReference>
<dbReference type="PANTHER" id="PTHR46945:SF1">
    <property type="entry name" value="CYSTATIN-9-LIKE"/>
    <property type="match status" value="1"/>
</dbReference>
<sequence length="163" mass="19075">MFVTMPHWKCRWALPCFMLLLLLGSQLLGTNSWSSQEERDSSEQKDMESHFPATIEYALHIYNLQSKDLKAYRLVIILNACKEEVEDRLAFSMELELHRTKCGKSDDNIDNCPFQETSVFHHSPSTFHLCLFPWTLNCFFSIGTMPWETTFKLLYNDCLEGIH</sequence>
<dbReference type="SUPFAM" id="SSF54403">
    <property type="entry name" value="Cystatin/monellin"/>
    <property type="match status" value="1"/>
</dbReference>
<organism evidence="9 10">
    <name type="scientific">Suricata suricatta</name>
    <name type="common">Meerkat</name>
    <dbReference type="NCBI Taxonomy" id="37032"/>
    <lineage>
        <taxon>Eukaryota</taxon>
        <taxon>Metazoa</taxon>
        <taxon>Chordata</taxon>
        <taxon>Craniata</taxon>
        <taxon>Vertebrata</taxon>
        <taxon>Euteleostomi</taxon>
        <taxon>Mammalia</taxon>
        <taxon>Eutheria</taxon>
        <taxon>Laurasiatheria</taxon>
        <taxon>Carnivora</taxon>
        <taxon>Feliformia</taxon>
        <taxon>Herpestidae</taxon>
        <taxon>Suricata</taxon>
    </lineage>
</organism>
<accession>A0A673TPM1</accession>
<evidence type="ECO:0000256" key="3">
    <source>
        <dbReference type="ARBA" id="ARBA00022525"/>
    </source>
</evidence>
<evidence type="ECO:0000256" key="5">
    <source>
        <dbReference type="ARBA" id="ARBA00022704"/>
    </source>
</evidence>
<feature type="chain" id="PRO_5025525255" description="Cystatin domain-containing protein" evidence="7">
    <location>
        <begin position="33"/>
        <end position="163"/>
    </location>
</feature>
<reference evidence="9" key="2">
    <citation type="submission" date="2025-08" db="UniProtKB">
        <authorList>
            <consortium name="Ensembl"/>
        </authorList>
    </citation>
    <scope>IDENTIFICATION</scope>
</reference>
<evidence type="ECO:0000313" key="10">
    <source>
        <dbReference type="Proteomes" id="UP000472268"/>
    </source>
</evidence>
<proteinExistence type="inferred from homology"/>
<dbReference type="GO" id="GO:0019730">
    <property type="term" value="P:antimicrobial humoral response"/>
    <property type="evidence" value="ECO:0007669"/>
    <property type="project" value="TreeGrafter"/>
</dbReference>
<evidence type="ECO:0000259" key="8">
    <source>
        <dbReference type="Pfam" id="PF00031"/>
    </source>
</evidence>
<name>A0A673TPM1_SURSU</name>
<dbReference type="GO" id="GO:0005615">
    <property type="term" value="C:extracellular space"/>
    <property type="evidence" value="ECO:0007669"/>
    <property type="project" value="TreeGrafter"/>
</dbReference>
<reference evidence="9" key="3">
    <citation type="submission" date="2025-09" db="UniProtKB">
        <authorList>
            <consortium name="Ensembl"/>
        </authorList>
    </citation>
    <scope>IDENTIFICATION</scope>
</reference>
<dbReference type="InterPro" id="IPR046350">
    <property type="entry name" value="Cystatin_sf"/>
</dbReference>
<keyword evidence="10" id="KW-1185">Reference proteome</keyword>
<dbReference type="Proteomes" id="UP000472268">
    <property type="component" value="Chromosome 12"/>
</dbReference>